<protein>
    <recommendedName>
        <fullName evidence="4">Septum formation-related domain-containing protein</fullName>
    </recommendedName>
</protein>
<feature type="compositionally biased region" description="Low complexity" evidence="1">
    <location>
        <begin position="50"/>
        <end position="75"/>
    </location>
</feature>
<name>A0AAU2JT30_9ACTN</name>
<evidence type="ECO:0000256" key="1">
    <source>
        <dbReference type="SAM" id="MobiDB-lite"/>
    </source>
</evidence>
<organism evidence="3">
    <name type="scientific">Streptomyces sp. NBC_00049</name>
    <dbReference type="NCBI Taxonomy" id="2903617"/>
    <lineage>
        <taxon>Bacteria</taxon>
        <taxon>Bacillati</taxon>
        <taxon>Actinomycetota</taxon>
        <taxon>Actinomycetes</taxon>
        <taxon>Kitasatosporales</taxon>
        <taxon>Streptomycetaceae</taxon>
        <taxon>Streptomyces</taxon>
    </lineage>
</organism>
<keyword evidence="2" id="KW-0472">Membrane</keyword>
<feature type="transmembrane region" description="Helical" evidence="2">
    <location>
        <begin position="21"/>
        <end position="41"/>
    </location>
</feature>
<gene>
    <name evidence="3" type="ORF">OG327_19510</name>
</gene>
<evidence type="ECO:0008006" key="4">
    <source>
        <dbReference type="Google" id="ProtNLM"/>
    </source>
</evidence>
<dbReference type="AlphaFoldDB" id="A0AAU2JT30"/>
<dbReference type="EMBL" id="CP108264">
    <property type="protein sequence ID" value="WTU75330.1"/>
    <property type="molecule type" value="Genomic_DNA"/>
</dbReference>
<keyword evidence="2" id="KW-1133">Transmembrane helix</keyword>
<sequence length="229" mass="22976">MANPYQVSPPPAPRRRSGGNLVGFLVLALIIAGIYGASQWLGKDADGKNPTASTSASPKASDPGSPESSSDTSSSWKVGDCGGPDPDNKPDGYRPQGCSASGATFKAIDIKDASILPGSIQCPPGTDLMIEVSISYGGKKGGGLPTNTVCGRNLSADHPGDPGAGGGQLVKGDCVTDQAQEVACASGGAKSSKVLGLVKQKSECPAGTTDPIQLTMAIGRPFDVICTDG</sequence>
<evidence type="ECO:0000313" key="3">
    <source>
        <dbReference type="EMBL" id="WTU75330.1"/>
    </source>
</evidence>
<evidence type="ECO:0000256" key="2">
    <source>
        <dbReference type="SAM" id="Phobius"/>
    </source>
</evidence>
<proteinExistence type="predicted"/>
<accession>A0AAU2JT30</accession>
<feature type="region of interest" description="Disordered" evidence="1">
    <location>
        <begin position="42"/>
        <end position="98"/>
    </location>
</feature>
<keyword evidence="2" id="KW-0812">Transmembrane</keyword>
<reference evidence="3" key="1">
    <citation type="submission" date="2022-10" db="EMBL/GenBank/DDBJ databases">
        <title>The complete genomes of actinobacterial strains from the NBC collection.</title>
        <authorList>
            <person name="Joergensen T.S."/>
            <person name="Alvarez Arevalo M."/>
            <person name="Sterndorff E.B."/>
            <person name="Faurdal D."/>
            <person name="Vuksanovic O."/>
            <person name="Mourched A.-S."/>
            <person name="Charusanti P."/>
            <person name="Shaw S."/>
            <person name="Blin K."/>
            <person name="Weber T."/>
        </authorList>
    </citation>
    <scope>NUCLEOTIDE SEQUENCE</scope>
    <source>
        <strain evidence="3">NBC_00049</strain>
    </source>
</reference>